<dbReference type="OrthoDB" id="7451790at2759"/>
<name>A0A6J8A779_MYTCO</name>
<keyword evidence="7 13" id="KW-0175">Coiled coil</keyword>
<dbReference type="Proteomes" id="UP000507470">
    <property type="component" value="Unassembled WGS sequence"/>
</dbReference>
<feature type="compositionally biased region" description="Basic and acidic residues" evidence="14">
    <location>
        <begin position="391"/>
        <end position="401"/>
    </location>
</feature>
<evidence type="ECO:0000256" key="11">
    <source>
        <dbReference type="ARBA" id="ARBA00061329"/>
    </source>
</evidence>
<comment type="similarity">
    <text evidence="11">Belongs to the LRRCC1 family.</text>
</comment>
<evidence type="ECO:0000256" key="10">
    <source>
        <dbReference type="ARBA" id="ARBA00054059"/>
    </source>
</evidence>
<dbReference type="GO" id="GO:0051301">
    <property type="term" value="P:cell division"/>
    <property type="evidence" value="ECO:0007669"/>
    <property type="project" value="UniProtKB-KW"/>
</dbReference>
<dbReference type="InterPro" id="IPR025875">
    <property type="entry name" value="Leu-rich_rpt_4"/>
</dbReference>
<evidence type="ECO:0000256" key="13">
    <source>
        <dbReference type="SAM" id="Coils"/>
    </source>
</evidence>
<sequence>MYDTDGHELCLIDSGIKSLLNVPIRPNLQVINLHSNFIQRIENLQNLYQLKHLDLSSNQLTYIEGLEGLDSLRTLNLSCNFLSDVRGLAGLRSLVKLNLSHNQIEDVSGFKSLHGSDYRLTHLELHGNKLVSRKHVIQCLSGCVNLRQLTLDVDNTPNPLCNHSEYRQEILTGLPQIQSLDNVGRDGISSAKKEVLADIPGLEEYIDYLLSNGNSIASESSQSGGLDVITPKTDQALQYFKQRGITTSSDTSSICQSEPELDRSLPKQEKNSDSRLEKLEEQLHQLIQLQTAKVQNKSVVSSSDYNDLSDTRQSNVSRLEAERDIQTEDSDTGSRSNSKERKGRKSRKSRIPSYRKSTAASRAHKDGFKKDSGEASVDTSDSQKQPSAYMVEDKSQREDAKSTYVNLMKELEEERERRWKSEQASMKLVDHIKKLQIKVKDGDNLKDTAIEATSRLKQNLTNEREVKLRLQDEVDNLKEQVKAMTQHLSVAKETEDSYKKSLKSLEEVASKMEREKLQQQTHEQKKINDANMKSAALQRETELLRSMVDKQKSQIHQLQDLLANREQQHREELKKYFSPDSQELKEHIDIEVKRSNKDFICEIKNQQEKIDQISKQYSELEDEFRLALQIEASRFNELKEAYQSCSEENAENKQALLAAHRKDEKSSQMLNELTAMFYSSKDYIEKDEKSSQMLNELTAMLNELTAFVKEQKGRITELSKSKQEQSSEYKSRLQSLEEYEDEARRKLVQLELLKKDKTKLLAQVEAQDSVISGLKAERKLWGHELAQQGASLAQDRGRLEAKIESFNSEIVILKKSLNKETDALKIKSKMLEDQTETIRKLKEGLVERDEEIKKAREEALKTQRSLEEQLNEERAGSQDVQERLDTLRERKDDLKHQVADLESELEESKKAHSILNNKWKEKSQLIGELEKQVQQMKDNWENKEKKLTQERNKAVEAASTAIEKLRSVDDSFRKQLEAKESSHQEEINRLEHEKQAELDQAYQKVYEVEEEMRELLRDQDASKKATEEKVKRLTKALGDLQSDLL</sequence>
<reference evidence="15 16" key="1">
    <citation type="submission" date="2020-06" db="EMBL/GenBank/DDBJ databases">
        <authorList>
            <person name="Li R."/>
            <person name="Bekaert M."/>
        </authorList>
    </citation>
    <scope>NUCLEOTIDE SEQUENCE [LARGE SCALE GENOMIC DNA]</scope>
    <source>
        <strain evidence="16">wild</strain>
    </source>
</reference>
<evidence type="ECO:0000256" key="3">
    <source>
        <dbReference type="ARBA" id="ARBA00022614"/>
    </source>
</evidence>
<dbReference type="SUPFAM" id="SSF52075">
    <property type="entry name" value="Outer arm dynein light chain 1"/>
    <property type="match status" value="1"/>
</dbReference>
<evidence type="ECO:0000256" key="14">
    <source>
        <dbReference type="SAM" id="MobiDB-lite"/>
    </source>
</evidence>
<evidence type="ECO:0000256" key="2">
    <source>
        <dbReference type="ARBA" id="ARBA00022490"/>
    </source>
</evidence>
<feature type="compositionally biased region" description="Basic and acidic residues" evidence="14">
    <location>
        <begin position="363"/>
        <end position="373"/>
    </location>
</feature>
<keyword evidence="9" id="KW-0131">Cell cycle</keyword>
<accession>A0A6J8A779</accession>
<feature type="coiled-coil region" evidence="13">
    <location>
        <begin position="722"/>
        <end position="767"/>
    </location>
</feature>
<dbReference type="PANTHER" id="PTHR15454:SF34">
    <property type="entry name" value="LEUCINE-RICH REPEAT AND COILED-COIL DOMAIN-CONTAINING PROTEIN 1"/>
    <property type="match status" value="1"/>
</dbReference>
<evidence type="ECO:0000256" key="5">
    <source>
        <dbReference type="ARBA" id="ARBA00022737"/>
    </source>
</evidence>
<evidence type="ECO:0000256" key="4">
    <source>
        <dbReference type="ARBA" id="ARBA00022618"/>
    </source>
</evidence>
<evidence type="ECO:0000256" key="7">
    <source>
        <dbReference type="ARBA" id="ARBA00023054"/>
    </source>
</evidence>
<keyword evidence="8" id="KW-0206">Cytoskeleton</keyword>
<feature type="region of interest" description="Disordered" evidence="14">
    <location>
        <begin position="294"/>
        <end position="401"/>
    </location>
</feature>
<keyword evidence="5" id="KW-0677">Repeat</keyword>
<dbReference type="GO" id="GO:0005814">
    <property type="term" value="C:centriole"/>
    <property type="evidence" value="ECO:0007669"/>
    <property type="project" value="UniProtKB-SubCell"/>
</dbReference>
<evidence type="ECO:0000313" key="16">
    <source>
        <dbReference type="Proteomes" id="UP000507470"/>
    </source>
</evidence>
<gene>
    <name evidence="15" type="ORF">MCOR_4135</name>
</gene>
<protein>
    <recommendedName>
        <fullName evidence="12">Leucine-rich repeat and coiled-coil domain-containing protein 1</fullName>
    </recommendedName>
</protein>
<keyword evidence="6" id="KW-0498">Mitosis</keyword>
<evidence type="ECO:0000256" key="6">
    <source>
        <dbReference type="ARBA" id="ARBA00022776"/>
    </source>
</evidence>
<proteinExistence type="inferred from homology"/>
<keyword evidence="2" id="KW-0963">Cytoplasm</keyword>
<dbReference type="Pfam" id="PF12799">
    <property type="entry name" value="LRR_4"/>
    <property type="match status" value="2"/>
</dbReference>
<dbReference type="SMART" id="SM00369">
    <property type="entry name" value="LRR_TYP"/>
    <property type="match status" value="3"/>
</dbReference>
<dbReference type="SMART" id="SM00365">
    <property type="entry name" value="LRR_SD22"/>
    <property type="match status" value="4"/>
</dbReference>
<dbReference type="InterPro" id="IPR001611">
    <property type="entry name" value="Leu-rich_rpt"/>
</dbReference>
<evidence type="ECO:0000256" key="12">
    <source>
        <dbReference type="ARBA" id="ARBA00067351"/>
    </source>
</evidence>
<dbReference type="InterPro" id="IPR032675">
    <property type="entry name" value="LRR_dom_sf"/>
</dbReference>
<dbReference type="PANTHER" id="PTHR15454">
    <property type="entry name" value="NISCHARIN RELATED"/>
    <property type="match status" value="1"/>
</dbReference>
<keyword evidence="3" id="KW-0433">Leucine-rich repeat</keyword>
<evidence type="ECO:0000256" key="1">
    <source>
        <dbReference type="ARBA" id="ARBA00004114"/>
    </source>
</evidence>
<feature type="compositionally biased region" description="Basic residues" evidence="14">
    <location>
        <begin position="341"/>
        <end position="350"/>
    </location>
</feature>
<dbReference type="GO" id="GO:0005737">
    <property type="term" value="C:cytoplasm"/>
    <property type="evidence" value="ECO:0007669"/>
    <property type="project" value="TreeGrafter"/>
</dbReference>
<comment type="function">
    <text evidence="10">Required for the organization of the mitotic spindle. Maintains the structural integrity of centrosomes during mitosis.</text>
</comment>
<evidence type="ECO:0000256" key="9">
    <source>
        <dbReference type="ARBA" id="ARBA00023306"/>
    </source>
</evidence>
<evidence type="ECO:0000256" key="8">
    <source>
        <dbReference type="ARBA" id="ARBA00023212"/>
    </source>
</evidence>
<evidence type="ECO:0000313" key="15">
    <source>
        <dbReference type="EMBL" id="CAC5362346.1"/>
    </source>
</evidence>
<keyword evidence="16" id="KW-1185">Reference proteome</keyword>
<feature type="compositionally biased region" description="Basic and acidic residues" evidence="14">
    <location>
        <begin position="260"/>
        <end position="275"/>
    </location>
</feature>
<feature type="region of interest" description="Disordered" evidence="14">
    <location>
        <begin position="248"/>
        <end position="275"/>
    </location>
</feature>
<feature type="coiled-coil region" evidence="13">
    <location>
        <begin position="460"/>
        <end position="623"/>
    </location>
</feature>
<dbReference type="EMBL" id="CACVKT020000740">
    <property type="protein sequence ID" value="CAC5362346.1"/>
    <property type="molecule type" value="Genomic_DNA"/>
</dbReference>
<comment type="subcellular location">
    <subcellularLocation>
        <location evidence="1">Cytoplasm</location>
        <location evidence="1">Cytoskeleton</location>
        <location evidence="1">Microtubule organizing center</location>
        <location evidence="1">Centrosome</location>
        <location evidence="1">Centriole</location>
    </subcellularLocation>
</comment>
<dbReference type="FunFam" id="3.80.10.10:FF:000148">
    <property type="entry name" value="Leucine rich repeat and coiled-coil centrosomal protein 1"/>
    <property type="match status" value="1"/>
</dbReference>
<dbReference type="PROSITE" id="PS51450">
    <property type="entry name" value="LRR"/>
    <property type="match status" value="4"/>
</dbReference>
<dbReference type="Gene3D" id="3.80.10.10">
    <property type="entry name" value="Ribonuclease Inhibitor"/>
    <property type="match status" value="2"/>
</dbReference>
<organism evidence="15 16">
    <name type="scientific">Mytilus coruscus</name>
    <name type="common">Sea mussel</name>
    <dbReference type="NCBI Taxonomy" id="42192"/>
    <lineage>
        <taxon>Eukaryota</taxon>
        <taxon>Metazoa</taxon>
        <taxon>Spiralia</taxon>
        <taxon>Lophotrochozoa</taxon>
        <taxon>Mollusca</taxon>
        <taxon>Bivalvia</taxon>
        <taxon>Autobranchia</taxon>
        <taxon>Pteriomorphia</taxon>
        <taxon>Mytilida</taxon>
        <taxon>Mytiloidea</taxon>
        <taxon>Mytilidae</taxon>
        <taxon>Mytilinae</taxon>
        <taxon>Mytilus</taxon>
    </lineage>
</organism>
<dbReference type="AlphaFoldDB" id="A0A6J8A779"/>
<keyword evidence="4" id="KW-0132">Cell division</keyword>
<dbReference type="InterPro" id="IPR003591">
    <property type="entry name" value="Leu-rich_rpt_typical-subtyp"/>
</dbReference>
<feature type="compositionally biased region" description="Polar residues" evidence="14">
    <location>
        <begin position="377"/>
        <end position="386"/>
    </location>
</feature>
<feature type="coiled-coil region" evidence="13">
    <location>
        <begin position="814"/>
        <end position="1043"/>
    </location>
</feature>
<feature type="compositionally biased region" description="Polar residues" evidence="14">
    <location>
        <begin position="294"/>
        <end position="317"/>
    </location>
</feature>